<proteinExistence type="predicted"/>
<comment type="cofactor">
    <cofactor evidence="1">
        <name>FAD</name>
        <dbReference type="ChEBI" id="CHEBI:57692"/>
    </cofactor>
</comment>
<dbReference type="Gene3D" id="3.30.70.2740">
    <property type="match status" value="1"/>
</dbReference>
<dbReference type="InterPro" id="IPR016171">
    <property type="entry name" value="Vanillyl_alc_oxidase_C-sub2"/>
</dbReference>
<dbReference type="InterPro" id="IPR016166">
    <property type="entry name" value="FAD-bd_PCMH"/>
</dbReference>
<reference evidence="7" key="1">
    <citation type="journal article" date="2014" name="Int. J. Syst. Evol. Microbiol.">
        <title>Complete genome sequence of Corynebacterium casei LMG S-19264T (=DSM 44701T), isolated from a smear-ripened cheese.</title>
        <authorList>
            <consortium name="US DOE Joint Genome Institute (JGI-PGF)"/>
            <person name="Walter F."/>
            <person name="Albersmeier A."/>
            <person name="Kalinowski J."/>
            <person name="Ruckert C."/>
        </authorList>
    </citation>
    <scope>NUCLEOTIDE SEQUENCE</scope>
    <source>
        <strain evidence="7">JCM 31740</strain>
    </source>
</reference>
<dbReference type="GO" id="GO:0071949">
    <property type="term" value="F:FAD binding"/>
    <property type="evidence" value="ECO:0007669"/>
    <property type="project" value="InterPro"/>
</dbReference>
<keyword evidence="3" id="KW-0274">FAD</keyword>
<evidence type="ECO:0000313" key="7">
    <source>
        <dbReference type="EMBL" id="GGU05235.1"/>
    </source>
</evidence>
<keyword evidence="8" id="KW-1185">Reference proteome</keyword>
<evidence type="ECO:0000256" key="1">
    <source>
        <dbReference type="ARBA" id="ARBA00001974"/>
    </source>
</evidence>
<organism evidence="6 8">
    <name type="scientific">Sulfodiicoccus acidiphilus</name>
    <dbReference type="NCBI Taxonomy" id="1670455"/>
    <lineage>
        <taxon>Archaea</taxon>
        <taxon>Thermoproteota</taxon>
        <taxon>Thermoprotei</taxon>
        <taxon>Sulfolobales</taxon>
        <taxon>Sulfolobaceae</taxon>
        <taxon>Sulfodiicoccus</taxon>
    </lineage>
</organism>
<dbReference type="SUPFAM" id="SSF56176">
    <property type="entry name" value="FAD-binding/transporter-associated domain-like"/>
    <property type="match status" value="1"/>
</dbReference>
<dbReference type="PROSITE" id="PS51387">
    <property type="entry name" value="FAD_PCMH"/>
    <property type="match status" value="1"/>
</dbReference>
<evidence type="ECO:0000313" key="8">
    <source>
        <dbReference type="Proteomes" id="UP000276741"/>
    </source>
</evidence>
<dbReference type="Proteomes" id="UP000276741">
    <property type="component" value="Chromosome"/>
</dbReference>
<accession>A0A348B4I2</accession>
<evidence type="ECO:0000313" key="6">
    <source>
        <dbReference type="EMBL" id="BBD73084.1"/>
    </source>
</evidence>
<dbReference type="Proteomes" id="UP000616143">
    <property type="component" value="Unassembled WGS sequence"/>
</dbReference>
<reference evidence="8" key="2">
    <citation type="submission" date="2018-04" db="EMBL/GenBank/DDBJ databases">
        <title>Complete genome sequence of Sulfodiicoccus acidiphilus strain HS-1.</title>
        <authorList>
            <person name="Sakai H.D."/>
            <person name="Kurosawa N."/>
        </authorList>
    </citation>
    <scope>NUCLEOTIDE SEQUENCE [LARGE SCALE GENOMIC DNA]</scope>
    <source>
        <strain evidence="8">HS-1</strain>
    </source>
</reference>
<dbReference type="Pfam" id="PF02913">
    <property type="entry name" value="FAD-oxidase_C"/>
    <property type="match status" value="1"/>
</dbReference>
<protein>
    <submittedName>
        <fullName evidence="6">FAD-binding oxidoreductase</fullName>
    </submittedName>
</protein>
<evidence type="ECO:0000256" key="2">
    <source>
        <dbReference type="ARBA" id="ARBA00022630"/>
    </source>
</evidence>
<dbReference type="GO" id="GO:0016491">
    <property type="term" value="F:oxidoreductase activity"/>
    <property type="evidence" value="ECO:0007669"/>
    <property type="project" value="UniProtKB-KW"/>
</dbReference>
<dbReference type="InterPro" id="IPR006094">
    <property type="entry name" value="Oxid_FAD_bind_N"/>
</dbReference>
<dbReference type="PANTHER" id="PTHR42934:SF1">
    <property type="entry name" value="GLYCOLATE OXIDASE SUBUNIT GLCD"/>
    <property type="match status" value="1"/>
</dbReference>
<reference evidence="6" key="3">
    <citation type="journal article" date="2019" name="BMC Res. Notes">
        <title>Complete genome sequence of the Sulfodiicoccus acidiphilus strain HS-1T, the first crenarchaeon that lacks polB3, isolated from an acidic hot spring in Ohwaku-dani, Hakone, Japan.</title>
        <authorList>
            <person name="Sakai H.D."/>
            <person name="Kurosawa N."/>
        </authorList>
    </citation>
    <scope>NUCLEOTIDE SEQUENCE</scope>
    <source>
        <strain evidence="6">HS-1</strain>
    </source>
</reference>
<dbReference type="EMBL" id="BMQS01000033">
    <property type="protein sequence ID" value="GGU05235.1"/>
    <property type="molecule type" value="Genomic_DNA"/>
</dbReference>
<sequence length="448" mass="48029">MVTGEEARLYSVDGFTVVGGNPRAVVLPGNEEQAVKTVRTLLKRGEPFLVRGTGTSLSGASIPVNGEVVVSMARLNRILDWEGLEVTVGPGIANVMVTKNAPPHLFYAPDPSSYSVSSIGGNVSHDSGGIHVVKYGPTFNHVVGLRVLLPDGQLVDAGGRSVMDDAGIFVGAEGTLGVVLRARLRLTPRPDASVTLMGAFESLRNAGEAVVNTFNSGVVPAAMEMMDRNSVEAVERSKFRSGYPEAEAIVLVELDGYGPQVVEEVELTTMAFQSAGGKVTLAKEQAEADRLWRGRKGAFPAMGVVAPAYLTLDSNILVTKLPDVLEEISKISRRYGLKVANVFHAGDGNLHPLVPYDPSDPRGLEKALRAGREIVRVAVESGGVPSGEHGIGLEKVGFMGYYYTDEDLLAMRRVKDAFDPRHLLNRCKMLRLEGCQPVGPLRTLWEGD</sequence>
<dbReference type="PANTHER" id="PTHR42934">
    <property type="entry name" value="GLYCOLATE OXIDASE SUBUNIT GLCD"/>
    <property type="match status" value="1"/>
</dbReference>
<feature type="domain" description="FAD-binding PCMH-type" evidence="5">
    <location>
        <begin position="18"/>
        <end position="189"/>
    </location>
</feature>
<dbReference type="AlphaFoldDB" id="A0A348B4I2"/>
<reference evidence="7" key="4">
    <citation type="submission" date="2020-09" db="EMBL/GenBank/DDBJ databases">
        <authorList>
            <person name="Sun Q."/>
            <person name="Ohkuma M."/>
        </authorList>
    </citation>
    <scope>NUCLEOTIDE SEQUENCE</scope>
    <source>
        <strain evidence="7">JCM 31740</strain>
    </source>
</reference>
<dbReference type="InterPro" id="IPR016164">
    <property type="entry name" value="FAD-linked_Oxase-like_C"/>
</dbReference>
<dbReference type="Gene3D" id="1.10.45.10">
    <property type="entry name" value="Vanillyl-alcohol Oxidase, Chain A, domain 4"/>
    <property type="match status" value="1"/>
</dbReference>
<gene>
    <name evidence="7" type="ORF">GCM10007116_22150</name>
    <name evidence="6" type="ORF">HS1genome_1473</name>
</gene>
<dbReference type="Pfam" id="PF01565">
    <property type="entry name" value="FAD_binding_4"/>
    <property type="match status" value="1"/>
</dbReference>
<evidence type="ECO:0000256" key="3">
    <source>
        <dbReference type="ARBA" id="ARBA00022827"/>
    </source>
</evidence>
<keyword evidence="4" id="KW-0560">Oxidoreductase</keyword>
<keyword evidence="2" id="KW-0285">Flavoprotein</keyword>
<dbReference type="InterPro" id="IPR004113">
    <property type="entry name" value="FAD-bd_oxidored_4_C"/>
</dbReference>
<dbReference type="InterPro" id="IPR051914">
    <property type="entry name" value="FAD-linked_OxidoTrans_Type4"/>
</dbReference>
<dbReference type="InterPro" id="IPR016169">
    <property type="entry name" value="FAD-bd_PCMH_sub2"/>
</dbReference>
<dbReference type="SUPFAM" id="SSF55103">
    <property type="entry name" value="FAD-linked oxidases, C-terminal domain"/>
    <property type="match status" value="1"/>
</dbReference>
<dbReference type="InterPro" id="IPR036318">
    <property type="entry name" value="FAD-bd_PCMH-like_sf"/>
</dbReference>
<evidence type="ECO:0000259" key="5">
    <source>
        <dbReference type="PROSITE" id="PS51387"/>
    </source>
</evidence>
<dbReference type="EMBL" id="AP018553">
    <property type="protein sequence ID" value="BBD73084.1"/>
    <property type="molecule type" value="Genomic_DNA"/>
</dbReference>
<evidence type="ECO:0000256" key="4">
    <source>
        <dbReference type="ARBA" id="ARBA00023002"/>
    </source>
</evidence>
<dbReference type="KEGG" id="sacd:HS1genome_1473"/>
<dbReference type="Gene3D" id="3.30.465.10">
    <property type="match status" value="1"/>
</dbReference>
<name>A0A348B4I2_9CREN</name>